<evidence type="ECO:0000313" key="2">
    <source>
        <dbReference type="Proteomes" id="UP000240760"/>
    </source>
</evidence>
<accession>A0A2T4CCH1</accession>
<protein>
    <submittedName>
        <fullName evidence="1">Uncharacterized protein</fullName>
    </submittedName>
</protein>
<evidence type="ECO:0000313" key="1">
    <source>
        <dbReference type="EMBL" id="PTB79263.1"/>
    </source>
</evidence>
<sequence>MKAGRQASCWRRHSSMCSGCLAATYILAIEKTVIVISVHVAPIRRGRGALKRHPPEARSSRTKSHTLTEMDAIDSAICEPGRAWLPCHHHQLRLVTNRMLSRSASVCQWLFLPSLSNDRKSSARPTTSYGASLLGRLICLDEFGQKKRKMRYDSINDASYTAYGRDLFFVPSNSAGSYRLTFPISVVTALDFEL</sequence>
<dbReference type="Proteomes" id="UP000240760">
    <property type="component" value="Unassembled WGS sequence"/>
</dbReference>
<name>A0A2T4CCH1_TRILO</name>
<gene>
    <name evidence="1" type="ORF">M440DRAFT_232988</name>
</gene>
<reference evidence="1 2" key="1">
    <citation type="submission" date="2016-07" db="EMBL/GenBank/DDBJ databases">
        <title>Multiple horizontal gene transfer events from other fungi enriched the ability of initially mycotrophic Trichoderma (Ascomycota) to feed on dead plant biomass.</title>
        <authorList>
            <consortium name="DOE Joint Genome Institute"/>
            <person name="Aerts A."/>
            <person name="Atanasova L."/>
            <person name="Chenthamara K."/>
            <person name="Zhang J."/>
            <person name="Grujic M."/>
            <person name="Henrissat B."/>
            <person name="Kuo A."/>
            <person name="Salamov A."/>
            <person name="Lipzen A."/>
            <person name="Labutti K."/>
            <person name="Barry K."/>
            <person name="Miao Y."/>
            <person name="Rahimi M.J."/>
            <person name="Shen Q."/>
            <person name="Grigoriev I.V."/>
            <person name="Kubicek C.P."/>
            <person name="Druzhinina I.S."/>
        </authorList>
    </citation>
    <scope>NUCLEOTIDE SEQUENCE [LARGE SCALE GENOMIC DNA]</scope>
    <source>
        <strain evidence="1 2">ATCC 18648</strain>
    </source>
</reference>
<dbReference type="EMBL" id="KZ679128">
    <property type="protein sequence ID" value="PTB79263.1"/>
    <property type="molecule type" value="Genomic_DNA"/>
</dbReference>
<dbReference type="AlphaFoldDB" id="A0A2T4CCH1"/>
<keyword evidence="2" id="KW-1185">Reference proteome</keyword>
<proteinExistence type="predicted"/>
<organism evidence="1 2">
    <name type="scientific">Trichoderma longibrachiatum ATCC 18648</name>
    <dbReference type="NCBI Taxonomy" id="983965"/>
    <lineage>
        <taxon>Eukaryota</taxon>
        <taxon>Fungi</taxon>
        <taxon>Dikarya</taxon>
        <taxon>Ascomycota</taxon>
        <taxon>Pezizomycotina</taxon>
        <taxon>Sordariomycetes</taxon>
        <taxon>Hypocreomycetidae</taxon>
        <taxon>Hypocreales</taxon>
        <taxon>Hypocreaceae</taxon>
        <taxon>Trichoderma</taxon>
    </lineage>
</organism>